<dbReference type="RefSeq" id="WP_088652310.1">
    <property type="nucleotide sequence ID" value="NZ_AQQR01000018.1"/>
</dbReference>
<dbReference type="PROSITE" id="PS50977">
    <property type="entry name" value="HTH_TETR_2"/>
    <property type="match status" value="1"/>
</dbReference>
<dbReference type="Pfam" id="PF17932">
    <property type="entry name" value="TetR_C_24"/>
    <property type="match status" value="1"/>
</dbReference>
<evidence type="ECO:0000256" key="2">
    <source>
        <dbReference type="PROSITE-ProRule" id="PRU00335"/>
    </source>
</evidence>
<feature type="DNA-binding region" description="H-T-H motif" evidence="2">
    <location>
        <begin position="33"/>
        <end position="52"/>
    </location>
</feature>
<dbReference type="Pfam" id="PF00440">
    <property type="entry name" value="TetR_N"/>
    <property type="match status" value="1"/>
</dbReference>
<dbReference type="PANTHER" id="PTHR30055">
    <property type="entry name" value="HTH-TYPE TRANSCRIPTIONAL REGULATOR RUTR"/>
    <property type="match status" value="1"/>
</dbReference>
<feature type="domain" description="HTH tetR-type" evidence="3">
    <location>
        <begin position="10"/>
        <end position="70"/>
    </location>
</feature>
<dbReference type="Proteomes" id="UP000215377">
    <property type="component" value="Unassembled WGS sequence"/>
</dbReference>
<dbReference type="InterPro" id="IPR009057">
    <property type="entry name" value="Homeodomain-like_sf"/>
</dbReference>
<protein>
    <submittedName>
        <fullName evidence="4">TetR family transcriptional regulator</fullName>
    </submittedName>
</protein>
<dbReference type="AlphaFoldDB" id="A0A225ND47"/>
<dbReference type="PRINTS" id="PR00455">
    <property type="entry name" value="HTHTETR"/>
</dbReference>
<dbReference type="InterPro" id="IPR001647">
    <property type="entry name" value="HTH_TetR"/>
</dbReference>
<dbReference type="Gene3D" id="1.10.357.10">
    <property type="entry name" value="Tetracycline Repressor, domain 2"/>
    <property type="match status" value="1"/>
</dbReference>
<dbReference type="OrthoDB" id="9814200at2"/>
<keyword evidence="1 2" id="KW-0238">DNA-binding</keyword>
<gene>
    <name evidence="4" type="ORF">ATO3_23305</name>
</gene>
<comment type="caution">
    <text evidence="4">The sequence shown here is derived from an EMBL/GenBank/DDBJ whole genome shotgun (WGS) entry which is preliminary data.</text>
</comment>
<dbReference type="InterPro" id="IPR036271">
    <property type="entry name" value="Tet_transcr_reg_TetR-rel_C_sf"/>
</dbReference>
<dbReference type="PANTHER" id="PTHR30055:SF237">
    <property type="entry name" value="TRANSCRIPTIONAL REPRESSOR MCE3R"/>
    <property type="match status" value="1"/>
</dbReference>
<name>A0A225ND47_9RHOB</name>
<reference evidence="4 5" key="1">
    <citation type="submission" date="2013-04" db="EMBL/GenBank/DDBJ databases">
        <title>Oceanicola sp. 22II1-22F33 Genome Sequencing.</title>
        <authorList>
            <person name="Lai Q."/>
            <person name="Li G."/>
            <person name="Shao Z."/>
        </authorList>
    </citation>
    <scope>NUCLEOTIDE SEQUENCE [LARGE SCALE GENOMIC DNA]</scope>
    <source>
        <strain evidence="4 5">22II1-22F33</strain>
    </source>
</reference>
<evidence type="ECO:0000259" key="3">
    <source>
        <dbReference type="PROSITE" id="PS50977"/>
    </source>
</evidence>
<dbReference type="SUPFAM" id="SSF46689">
    <property type="entry name" value="Homeodomain-like"/>
    <property type="match status" value="1"/>
</dbReference>
<proteinExistence type="predicted"/>
<organism evidence="4 5">
    <name type="scientific">Marinibacterium profundimaris</name>
    <dbReference type="NCBI Taxonomy" id="1679460"/>
    <lineage>
        <taxon>Bacteria</taxon>
        <taxon>Pseudomonadati</taxon>
        <taxon>Pseudomonadota</taxon>
        <taxon>Alphaproteobacteria</taxon>
        <taxon>Rhodobacterales</taxon>
        <taxon>Paracoccaceae</taxon>
        <taxon>Marinibacterium</taxon>
    </lineage>
</organism>
<dbReference type="SUPFAM" id="SSF48498">
    <property type="entry name" value="Tetracyclin repressor-like, C-terminal domain"/>
    <property type="match status" value="1"/>
</dbReference>
<dbReference type="InterPro" id="IPR041490">
    <property type="entry name" value="KstR2_TetR_C"/>
</dbReference>
<accession>A0A225ND47</accession>
<keyword evidence="5" id="KW-1185">Reference proteome</keyword>
<sequence>MARTAGSHSDITGPRIREAALRLFAEHGYAAVSMRQIAAEVGVQAGALYNYTADKQSLLAGLMRGHLEELLAERAAEETGPDPLARLDAFTRFHIRYHLERPEAVFIAYMELRNLSPDNFREIEVLRHAYETELETVLQDGVAQGVFDVPDPKVATLAVIAMLTGVTTWYRDTGRLSRDEVAETYCGMVRRLVGC</sequence>
<dbReference type="EMBL" id="AQQR01000018">
    <property type="protein sequence ID" value="OWU69030.1"/>
    <property type="molecule type" value="Genomic_DNA"/>
</dbReference>
<evidence type="ECO:0000256" key="1">
    <source>
        <dbReference type="ARBA" id="ARBA00023125"/>
    </source>
</evidence>
<evidence type="ECO:0000313" key="5">
    <source>
        <dbReference type="Proteomes" id="UP000215377"/>
    </source>
</evidence>
<dbReference type="GO" id="GO:0000976">
    <property type="term" value="F:transcription cis-regulatory region binding"/>
    <property type="evidence" value="ECO:0007669"/>
    <property type="project" value="TreeGrafter"/>
</dbReference>
<evidence type="ECO:0000313" key="4">
    <source>
        <dbReference type="EMBL" id="OWU69030.1"/>
    </source>
</evidence>
<dbReference type="InterPro" id="IPR050109">
    <property type="entry name" value="HTH-type_TetR-like_transc_reg"/>
</dbReference>
<dbReference type="GO" id="GO:0003700">
    <property type="term" value="F:DNA-binding transcription factor activity"/>
    <property type="evidence" value="ECO:0007669"/>
    <property type="project" value="TreeGrafter"/>
</dbReference>